<gene>
    <name evidence="1" type="ORF">AVEN_26723_1</name>
</gene>
<reference evidence="1 2" key="1">
    <citation type="journal article" date="2019" name="Sci. Rep.">
        <title>Orb-weaving spider Araneus ventricosus genome elucidates the spidroin gene catalogue.</title>
        <authorList>
            <person name="Kono N."/>
            <person name="Nakamura H."/>
            <person name="Ohtoshi R."/>
            <person name="Moran D.A.P."/>
            <person name="Shinohara A."/>
            <person name="Yoshida Y."/>
            <person name="Fujiwara M."/>
            <person name="Mori M."/>
            <person name="Tomita M."/>
            <person name="Arakawa K."/>
        </authorList>
    </citation>
    <scope>NUCLEOTIDE SEQUENCE [LARGE SCALE GENOMIC DNA]</scope>
</reference>
<proteinExistence type="predicted"/>
<protein>
    <submittedName>
        <fullName evidence="1">Uncharacterized protein</fullName>
    </submittedName>
</protein>
<name>A0A4Y2IMP8_ARAVE</name>
<comment type="caution">
    <text evidence="1">The sequence shown here is derived from an EMBL/GenBank/DDBJ whole genome shotgun (WGS) entry which is preliminary data.</text>
</comment>
<dbReference type="EMBL" id="BGPR01002787">
    <property type="protein sequence ID" value="GBM78925.1"/>
    <property type="molecule type" value="Genomic_DNA"/>
</dbReference>
<organism evidence="1 2">
    <name type="scientific">Araneus ventricosus</name>
    <name type="common">Orbweaver spider</name>
    <name type="synonym">Epeira ventricosa</name>
    <dbReference type="NCBI Taxonomy" id="182803"/>
    <lineage>
        <taxon>Eukaryota</taxon>
        <taxon>Metazoa</taxon>
        <taxon>Ecdysozoa</taxon>
        <taxon>Arthropoda</taxon>
        <taxon>Chelicerata</taxon>
        <taxon>Arachnida</taxon>
        <taxon>Araneae</taxon>
        <taxon>Araneomorphae</taxon>
        <taxon>Entelegynae</taxon>
        <taxon>Araneoidea</taxon>
        <taxon>Araneidae</taxon>
        <taxon>Araneus</taxon>
    </lineage>
</organism>
<keyword evidence="2" id="KW-1185">Reference proteome</keyword>
<accession>A0A4Y2IMP8</accession>
<dbReference type="AlphaFoldDB" id="A0A4Y2IMP8"/>
<evidence type="ECO:0000313" key="1">
    <source>
        <dbReference type="EMBL" id="GBM78925.1"/>
    </source>
</evidence>
<dbReference type="Proteomes" id="UP000499080">
    <property type="component" value="Unassembled WGS sequence"/>
</dbReference>
<sequence>MSGRPGYCFAALRQCLTVNSSPTIDYWAEIRTPERCFPFAWRMAAMFLLQQKRFRLFIFRGSSTLRIPILSAILWQRLADQESEQPQDFLYVSLNRSEGNGEVILSAKIFCIWLTVDVEWHH</sequence>
<evidence type="ECO:0000313" key="2">
    <source>
        <dbReference type="Proteomes" id="UP000499080"/>
    </source>
</evidence>